<dbReference type="RefSeq" id="WP_184171092.1">
    <property type="nucleotide sequence ID" value="NZ_JACHMW010000001.1"/>
</dbReference>
<comment type="caution">
    <text evidence="6">The sequence shown here is derived from an EMBL/GenBank/DDBJ whole genome shotgun (WGS) entry which is preliminary data.</text>
</comment>
<evidence type="ECO:0000259" key="5">
    <source>
        <dbReference type="Pfam" id="PF17668"/>
    </source>
</evidence>
<comment type="subunit">
    <text evidence="3">Homohexamer; trimer of dimers.</text>
</comment>
<feature type="domain" description="Eis-like acetyltransferase" evidence="5">
    <location>
        <begin position="250"/>
        <end position="357"/>
    </location>
</feature>
<evidence type="ECO:0000313" key="6">
    <source>
        <dbReference type="EMBL" id="MBB5848206.1"/>
    </source>
</evidence>
<dbReference type="InterPro" id="IPR036527">
    <property type="entry name" value="SCP2_sterol-bd_dom_sf"/>
</dbReference>
<dbReference type="InterPro" id="IPR016181">
    <property type="entry name" value="Acyl_CoA_acyltransferase"/>
</dbReference>
<dbReference type="GO" id="GO:0034069">
    <property type="term" value="F:aminoglycoside N-acetyltransferase activity"/>
    <property type="evidence" value="ECO:0007669"/>
    <property type="project" value="TreeGrafter"/>
</dbReference>
<feature type="active site" description="Proton acceptor; via carboxylate" evidence="3">
    <location>
        <position position="468"/>
    </location>
</feature>
<keyword evidence="7" id="KW-1185">Reference proteome</keyword>
<proteinExistence type="inferred from homology"/>
<dbReference type="Pfam" id="PF13527">
    <property type="entry name" value="Acetyltransf_9"/>
    <property type="match status" value="1"/>
</dbReference>
<feature type="binding site" evidence="3">
    <location>
        <begin position="133"/>
        <end position="135"/>
    </location>
    <ligand>
        <name>acetyl-CoA</name>
        <dbReference type="ChEBI" id="CHEBI:57288"/>
    </ligand>
</feature>
<dbReference type="EMBL" id="JACHMW010000001">
    <property type="protein sequence ID" value="MBB5848206.1"/>
    <property type="molecule type" value="Genomic_DNA"/>
</dbReference>
<dbReference type="PANTHER" id="PTHR37817">
    <property type="entry name" value="N-ACETYLTRANSFERASE EIS"/>
    <property type="match status" value="1"/>
</dbReference>
<dbReference type="Pfam" id="PF13530">
    <property type="entry name" value="SCP2_2"/>
    <property type="match status" value="1"/>
</dbReference>
<reference evidence="6 7" key="1">
    <citation type="submission" date="2020-08" db="EMBL/GenBank/DDBJ databases">
        <title>Sequencing the genomes of 1000 actinobacteria strains.</title>
        <authorList>
            <person name="Klenk H.-P."/>
        </authorList>
    </citation>
    <scope>NUCLEOTIDE SEQUENCE [LARGE SCALE GENOMIC DNA]</scope>
    <source>
        <strain evidence="6 7">DSM 17945</strain>
    </source>
</reference>
<dbReference type="InterPro" id="IPR022902">
    <property type="entry name" value="NAcTrfase_Eis"/>
</dbReference>
<evidence type="ECO:0000256" key="1">
    <source>
        <dbReference type="ARBA" id="ARBA00022679"/>
    </source>
</evidence>
<dbReference type="SUPFAM" id="SSF55718">
    <property type="entry name" value="SCP-like"/>
    <property type="match status" value="1"/>
</dbReference>
<dbReference type="Gene3D" id="3.40.630.30">
    <property type="match status" value="2"/>
</dbReference>
<gene>
    <name evidence="6" type="ORF">HDA33_000770</name>
</gene>
<sequence>MSIDPAAAAHAADADAADAPAAQDALARHGLVLRTLAPLSRGVDGADPARAEHPAHVRHTAAVEKGFYEEVPQGAAADQDLGVSADDAKVLRGVYLAADDPARREPVGTFVDWTSRLTTSPGAELPVWMISNVTVSPGHRRRGILRGMMTASLEEAVAAGMPVAALTASEATIYGRFGFGPACTGRSVRVDVRGDVVLAADAAGRPDEDAGTVLREDPRELAGVVEALHDRVRRGTPGSVHRPTGHVIRWEDRSAAKNDGRGSGLFAAVHRDADGAVQGVALYRFDGWEKEPATVSVEVFLAATDAAARQLWRYLTRLDLIERLRMTRCPDDGGLEQVLADRRRVRTKSVWDDLYLRVLDVPACLGGRGYAPEVAGEAVLAVADAAGHAAGTWRLRVADGAGRAERLADDARADLALDVAHLSAVWLGGVRAGALVRAGVVDEREPGAAARLDALLAPAAAVHLLTGF</sequence>
<feature type="active site" description="Proton donor" evidence="3">
    <location>
        <position position="174"/>
    </location>
</feature>
<comment type="similarity">
    <text evidence="3">Belongs to the acetyltransferase Eis family.</text>
</comment>
<feature type="binding site" evidence="3">
    <location>
        <begin position="169"/>
        <end position="170"/>
    </location>
    <ligand>
        <name>acetyl-CoA</name>
        <dbReference type="ChEBI" id="CHEBI:57288"/>
    </ligand>
</feature>
<dbReference type="HAMAP" id="MF_01812">
    <property type="entry name" value="Eis"/>
    <property type="match status" value="1"/>
</dbReference>
<keyword evidence="2 3" id="KW-0012">Acyltransferase</keyword>
<evidence type="ECO:0000256" key="2">
    <source>
        <dbReference type="ARBA" id="ARBA00023315"/>
    </source>
</evidence>
<evidence type="ECO:0000256" key="3">
    <source>
        <dbReference type="HAMAP-Rule" id="MF_01812"/>
    </source>
</evidence>
<dbReference type="PANTHER" id="PTHR37817:SF1">
    <property type="entry name" value="N-ACETYLTRANSFERASE EIS"/>
    <property type="match status" value="1"/>
</dbReference>
<dbReference type="InterPro" id="IPR051554">
    <property type="entry name" value="Acetyltransferase_Eis"/>
</dbReference>
<dbReference type="GO" id="GO:0030649">
    <property type="term" value="P:aminoglycoside antibiotic catabolic process"/>
    <property type="evidence" value="ECO:0007669"/>
    <property type="project" value="TreeGrafter"/>
</dbReference>
<evidence type="ECO:0000313" key="7">
    <source>
        <dbReference type="Proteomes" id="UP000567246"/>
    </source>
</evidence>
<dbReference type="Gene3D" id="3.30.1050.10">
    <property type="entry name" value="SCP2 sterol-binding domain"/>
    <property type="match status" value="1"/>
</dbReference>
<protein>
    <submittedName>
        <fullName evidence="6">Putative acetyltransferase</fullName>
    </submittedName>
</protein>
<dbReference type="InterPro" id="IPR041380">
    <property type="entry name" value="Acetyltransf_17"/>
</dbReference>
<keyword evidence="1 3" id="KW-0808">Transferase</keyword>
<dbReference type="InterPro" id="IPR025559">
    <property type="entry name" value="Eis_dom"/>
</dbReference>
<dbReference type="AlphaFoldDB" id="A0A7W9N0J2"/>
<name>A0A7W9N0J2_9MICC</name>
<dbReference type="Proteomes" id="UP000567246">
    <property type="component" value="Unassembled WGS sequence"/>
</dbReference>
<organism evidence="6 7">
    <name type="scientific">Micrococcus endophyticus</name>
    <dbReference type="NCBI Taxonomy" id="455343"/>
    <lineage>
        <taxon>Bacteria</taxon>
        <taxon>Bacillati</taxon>
        <taxon>Actinomycetota</taxon>
        <taxon>Actinomycetes</taxon>
        <taxon>Micrococcales</taxon>
        <taxon>Micrococcaceae</taxon>
        <taxon>Micrococcus</taxon>
    </lineage>
</organism>
<evidence type="ECO:0000259" key="4">
    <source>
        <dbReference type="Pfam" id="PF13530"/>
    </source>
</evidence>
<feature type="binding site" evidence="3">
    <location>
        <begin position="141"/>
        <end position="146"/>
    </location>
    <ligand>
        <name>acetyl-CoA</name>
        <dbReference type="ChEBI" id="CHEBI:57288"/>
    </ligand>
</feature>
<dbReference type="Pfam" id="PF17668">
    <property type="entry name" value="Acetyltransf_17"/>
    <property type="match status" value="1"/>
</dbReference>
<accession>A0A7W9N0J2</accession>
<dbReference type="SUPFAM" id="SSF55729">
    <property type="entry name" value="Acyl-CoA N-acyltransferases (Nat)"/>
    <property type="match status" value="1"/>
</dbReference>
<feature type="domain" description="Enhanced intracellular survival protein" evidence="4">
    <location>
        <begin position="361"/>
        <end position="462"/>
    </location>
</feature>